<reference evidence="3 4" key="1">
    <citation type="journal article" date="2023" name="Sci. Data">
        <title>Genome assembly of the Korean intertidal mud-creeper Batillaria attramentaria.</title>
        <authorList>
            <person name="Patra A.K."/>
            <person name="Ho P.T."/>
            <person name="Jun S."/>
            <person name="Lee S.J."/>
            <person name="Kim Y."/>
            <person name="Won Y.J."/>
        </authorList>
    </citation>
    <scope>NUCLEOTIDE SEQUENCE [LARGE SCALE GENOMIC DNA]</scope>
    <source>
        <strain evidence="3">Wonlab-2016</strain>
    </source>
</reference>
<dbReference type="AlphaFoldDB" id="A0ABD0JPP1"/>
<feature type="chain" id="PRO_5044818825" description="VWFA domain-containing protein" evidence="1">
    <location>
        <begin position="23"/>
        <end position="288"/>
    </location>
</feature>
<sequence length="288" mass="31808">MEPISVLIFVGILVALWYCCSGSSRASNGGRKGFRGQRHAQFIPDRFTSLDEVRDAIRKAGLESCSLIFGIDYTASNLSQGQRTFGGKSLHHMDPYQLNPYQKVICILGETLEPFDDDGCIPAFGFGDTFTRDNSVFTLTTQGACQGFHGVLQAYNDVTPRVRMAGPTDFAPLIRQAMDIVTQTKSYHILVIVADGQVTSERATTEAIVDASNYPLSIIMVGVGDGPWDTMEDFDDKLPKRRFDNFQFVNFSAVTAEARNPQAAFAMHALMEIPEQYKAIKRLGLLPS</sequence>
<feature type="domain" description="VWFA" evidence="2">
    <location>
        <begin position="64"/>
        <end position="253"/>
    </location>
</feature>
<gene>
    <name evidence="3" type="ORF">BaRGS_00031954</name>
</gene>
<proteinExistence type="predicted"/>
<accession>A0ABD0JPP1</accession>
<evidence type="ECO:0000313" key="3">
    <source>
        <dbReference type="EMBL" id="KAK7476793.1"/>
    </source>
</evidence>
<dbReference type="SMART" id="SM00327">
    <property type="entry name" value="VWA"/>
    <property type="match status" value="1"/>
</dbReference>
<dbReference type="Pfam" id="PF07002">
    <property type="entry name" value="Copine"/>
    <property type="match status" value="1"/>
</dbReference>
<keyword evidence="4" id="KW-1185">Reference proteome</keyword>
<dbReference type="InterPro" id="IPR010734">
    <property type="entry name" value="Copine_C"/>
</dbReference>
<dbReference type="Proteomes" id="UP001519460">
    <property type="component" value="Unassembled WGS sequence"/>
</dbReference>
<comment type="caution">
    <text evidence="3">The sequence shown here is derived from an EMBL/GenBank/DDBJ whole genome shotgun (WGS) entry which is preliminary data.</text>
</comment>
<evidence type="ECO:0000256" key="1">
    <source>
        <dbReference type="SAM" id="SignalP"/>
    </source>
</evidence>
<dbReference type="SUPFAM" id="SSF53300">
    <property type="entry name" value="vWA-like"/>
    <property type="match status" value="1"/>
</dbReference>
<organism evidence="3 4">
    <name type="scientific">Batillaria attramentaria</name>
    <dbReference type="NCBI Taxonomy" id="370345"/>
    <lineage>
        <taxon>Eukaryota</taxon>
        <taxon>Metazoa</taxon>
        <taxon>Spiralia</taxon>
        <taxon>Lophotrochozoa</taxon>
        <taxon>Mollusca</taxon>
        <taxon>Gastropoda</taxon>
        <taxon>Caenogastropoda</taxon>
        <taxon>Sorbeoconcha</taxon>
        <taxon>Cerithioidea</taxon>
        <taxon>Batillariidae</taxon>
        <taxon>Batillaria</taxon>
    </lineage>
</organism>
<feature type="signal peptide" evidence="1">
    <location>
        <begin position="1"/>
        <end position="22"/>
    </location>
</feature>
<dbReference type="EMBL" id="JACVVK020000365">
    <property type="protein sequence ID" value="KAK7476793.1"/>
    <property type="molecule type" value="Genomic_DNA"/>
</dbReference>
<dbReference type="PANTHER" id="PTHR45751:SF11">
    <property type="entry name" value="COPINE FAMILY PROTEIN 2"/>
    <property type="match status" value="1"/>
</dbReference>
<keyword evidence="1" id="KW-0732">Signal</keyword>
<dbReference type="InterPro" id="IPR002035">
    <property type="entry name" value="VWF_A"/>
</dbReference>
<protein>
    <recommendedName>
        <fullName evidence="2">VWFA domain-containing protein</fullName>
    </recommendedName>
</protein>
<evidence type="ECO:0000259" key="2">
    <source>
        <dbReference type="SMART" id="SM00327"/>
    </source>
</evidence>
<dbReference type="PANTHER" id="PTHR45751">
    <property type="entry name" value="COPINE FAMILY PROTEIN 1"/>
    <property type="match status" value="1"/>
</dbReference>
<evidence type="ECO:0000313" key="4">
    <source>
        <dbReference type="Proteomes" id="UP001519460"/>
    </source>
</evidence>
<name>A0ABD0JPP1_9CAEN</name>
<dbReference type="InterPro" id="IPR036465">
    <property type="entry name" value="vWFA_dom_sf"/>
</dbReference>
<dbReference type="InterPro" id="IPR052079">
    <property type="entry name" value="E3_ligase/Copine_domain"/>
</dbReference>
<dbReference type="Gene3D" id="3.40.50.410">
    <property type="entry name" value="von Willebrand factor, type A domain"/>
    <property type="match status" value="1"/>
</dbReference>